<dbReference type="EC" id="1.3.3.15" evidence="6 12"/>
<dbReference type="PANTHER" id="PTHR42923:SF3">
    <property type="entry name" value="PROTOPORPHYRINOGEN OXIDASE"/>
    <property type="match status" value="1"/>
</dbReference>
<keyword evidence="8 12" id="KW-0285">Flavoprotein</keyword>
<dbReference type="SUPFAM" id="SSF54373">
    <property type="entry name" value="FAD-linked reductases, C-terminal domain"/>
    <property type="match status" value="1"/>
</dbReference>
<dbReference type="SUPFAM" id="SSF51905">
    <property type="entry name" value="FAD/NAD(P)-binding domain"/>
    <property type="match status" value="1"/>
</dbReference>
<evidence type="ECO:0000256" key="2">
    <source>
        <dbReference type="ARBA" id="ARBA00001974"/>
    </source>
</evidence>
<evidence type="ECO:0000256" key="11">
    <source>
        <dbReference type="ARBA" id="ARBA00023133"/>
    </source>
</evidence>
<comment type="subcellular location">
    <subcellularLocation>
        <location evidence="12">Cytoplasm</location>
    </subcellularLocation>
</comment>
<comment type="function">
    <text evidence="3 12">Involved in coproporphyrin-dependent heme b biosynthesis. Catalyzes the oxidation of coproporphyrinogen III to coproporphyrin III.</text>
</comment>
<keyword evidence="10 12" id="KW-0560">Oxidoreductase</keyword>
<evidence type="ECO:0000313" key="15">
    <source>
        <dbReference type="Proteomes" id="UP001205740"/>
    </source>
</evidence>
<keyword evidence="15" id="KW-1185">Reference proteome</keyword>
<evidence type="ECO:0000256" key="6">
    <source>
        <dbReference type="ARBA" id="ARBA00012402"/>
    </source>
</evidence>
<organism evidence="14 15">
    <name type="scientific">Williamsia serinedens</name>
    <dbReference type="NCBI Taxonomy" id="391736"/>
    <lineage>
        <taxon>Bacteria</taxon>
        <taxon>Bacillati</taxon>
        <taxon>Actinomycetota</taxon>
        <taxon>Actinomycetes</taxon>
        <taxon>Mycobacteriales</taxon>
        <taxon>Nocardiaceae</taxon>
        <taxon>Williamsia</taxon>
    </lineage>
</organism>
<keyword evidence="9 12" id="KW-0274">FAD</keyword>
<dbReference type="Pfam" id="PF01593">
    <property type="entry name" value="Amino_oxidase"/>
    <property type="match status" value="1"/>
</dbReference>
<dbReference type="InterPro" id="IPR004572">
    <property type="entry name" value="Protoporphyrinogen_oxidase"/>
</dbReference>
<dbReference type="Gene3D" id="3.90.660.20">
    <property type="entry name" value="Protoporphyrinogen oxidase, mitochondrial, domain 2"/>
    <property type="match status" value="1"/>
</dbReference>
<gene>
    <name evidence="14" type="ORF">LX12_000278</name>
</gene>
<dbReference type="RefSeq" id="WP_253652717.1">
    <property type="nucleotide sequence ID" value="NZ_BAAAOE010000004.1"/>
</dbReference>
<dbReference type="Gene3D" id="3.50.50.60">
    <property type="entry name" value="FAD/NAD(P)-binding domain"/>
    <property type="match status" value="1"/>
</dbReference>
<comment type="similarity">
    <text evidence="5 12">Belongs to the protoporphyrinogen/coproporphyrinogen oxidase family. Coproporphyrinogen III oxidase subfamily.</text>
</comment>
<evidence type="ECO:0000256" key="1">
    <source>
        <dbReference type="ARBA" id="ARBA00001755"/>
    </source>
</evidence>
<evidence type="ECO:0000259" key="13">
    <source>
        <dbReference type="Pfam" id="PF01593"/>
    </source>
</evidence>
<accession>A0ABT1GWI2</accession>
<reference evidence="14 15" key="1">
    <citation type="submission" date="2022-06" db="EMBL/GenBank/DDBJ databases">
        <title>Genomic Encyclopedia of Archaeal and Bacterial Type Strains, Phase II (KMG-II): from individual species to whole genera.</title>
        <authorList>
            <person name="Goeker M."/>
        </authorList>
    </citation>
    <scope>NUCLEOTIDE SEQUENCE [LARGE SCALE GENOMIC DNA]</scope>
    <source>
        <strain evidence="14 15">DSM 45037</strain>
    </source>
</reference>
<sequence length="471" mass="47326">MSDGPRVAVVGAGISGLAAALALRDALGSTARIDVLEGSSRPGGLLTSRSVAGVDVDAGAESFIVRRPEAVRLIERLGLSGHVVTPTTRRPAVLARGALQPLPRPTVMGIPATPEAVAAVADADDLATMASEPDRPWSWTPGDDVAIGELVADRFGRSVVDRSVDPMLSGVYSARADDIGLRAALPQIAARLDAGAPSLTAAVSAVLPPPSDAPVFGALDGGYRTLIDALVDAAGVEPRYDTPVTAMTRDGNGWAVSVEGEPDLTCDAVVLAVPAPAAAALLDPDATQSVSALSRVQVAGSALVVLALDEATTLPDHSGVLVATGEATTAKAITLSSQKWPHLGIGPRLVRVSFGRLGDPVDAVADDELIGAAVTDLGLVCTLAGGSAPRPDEVLDAVVQRWPVGLPRYGPGHLALVAEADAALPDGVATCGATYAGVGVPACIARAQVAAARIVTHLTADAPGAGGTMGT</sequence>
<evidence type="ECO:0000256" key="10">
    <source>
        <dbReference type="ARBA" id="ARBA00023002"/>
    </source>
</evidence>
<dbReference type="Gene3D" id="1.10.3110.10">
    <property type="entry name" value="protoporphyrinogen ix oxidase, domain 3"/>
    <property type="match status" value="1"/>
</dbReference>
<comment type="pathway">
    <text evidence="4 12">Porphyrin-containing compound metabolism; protoheme biosynthesis.</text>
</comment>
<protein>
    <recommendedName>
        <fullName evidence="7 12">Coproporphyrinogen III oxidase</fullName>
        <ecNumber evidence="6 12">1.3.3.15</ecNumber>
    </recommendedName>
</protein>
<evidence type="ECO:0000256" key="8">
    <source>
        <dbReference type="ARBA" id="ARBA00022630"/>
    </source>
</evidence>
<keyword evidence="11 12" id="KW-0350">Heme biosynthesis</keyword>
<dbReference type="Proteomes" id="UP001205740">
    <property type="component" value="Unassembled WGS sequence"/>
</dbReference>
<keyword evidence="12" id="KW-0963">Cytoplasm</keyword>
<evidence type="ECO:0000256" key="7">
    <source>
        <dbReference type="ARBA" id="ARBA00019046"/>
    </source>
</evidence>
<dbReference type="InterPro" id="IPR002937">
    <property type="entry name" value="Amino_oxidase"/>
</dbReference>
<evidence type="ECO:0000313" key="14">
    <source>
        <dbReference type="EMBL" id="MCP2159114.1"/>
    </source>
</evidence>
<name>A0ABT1GWI2_9NOCA</name>
<evidence type="ECO:0000256" key="4">
    <source>
        <dbReference type="ARBA" id="ARBA00004744"/>
    </source>
</evidence>
<dbReference type="NCBIfam" id="TIGR00562">
    <property type="entry name" value="proto_IX_ox"/>
    <property type="match status" value="1"/>
</dbReference>
<evidence type="ECO:0000256" key="5">
    <source>
        <dbReference type="ARBA" id="ARBA00008310"/>
    </source>
</evidence>
<evidence type="ECO:0000256" key="12">
    <source>
        <dbReference type="RuleBase" id="RU364052"/>
    </source>
</evidence>
<dbReference type="InterPro" id="IPR050464">
    <property type="entry name" value="Zeta_carotene_desat/Oxidored"/>
</dbReference>
<dbReference type="InterPro" id="IPR036188">
    <property type="entry name" value="FAD/NAD-bd_sf"/>
</dbReference>
<comment type="caution">
    <text evidence="14">The sequence shown here is derived from an EMBL/GenBank/DDBJ whole genome shotgun (WGS) entry which is preliminary data.</text>
</comment>
<feature type="domain" description="Amine oxidase" evidence="13">
    <location>
        <begin position="14"/>
        <end position="454"/>
    </location>
</feature>
<comment type="catalytic activity">
    <reaction evidence="1">
        <text>coproporphyrinogen III + 3 O2 = coproporphyrin III + 3 H2O2</text>
        <dbReference type="Rhea" id="RHEA:43436"/>
        <dbReference type="ChEBI" id="CHEBI:15379"/>
        <dbReference type="ChEBI" id="CHEBI:16240"/>
        <dbReference type="ChEBI" id="CHEBI:57309"/>
        <dbReference type="ChEBI" id="CHEBI:131725"/>
        <dbReference type="EC" id="1.3.3.15"/>
    </reaction>
    <physiologicalReaction direction="left-to-right" evidence="1">
        <dbReference type="Rhea" id="RHEA:43437"/>
    </physiologicalReaction>
</comment>
<proteinExistence type="inferred from homology"/>
<comment type="cofactor">
    <cofactor evidence="2 12">
        <name>FAD</name>
        <dbReference type="ChEBI" id="CHEBI:57692"/>
    </cofactor>
</comment>
<evidence type="ECO:0000256" key="3">
    <source>
        <dbReference type="ARBA" id="ARBA00002185"/>
    </source>
</evidence>
<evidence type="ECO:0000256" key="9">
    <source>
        <dbReference type="ARBA" id="ARBA00022827"/>
    </source>
</evidence>
<dbReference type="PANTHER" id="PTHR42923">
    <property type="entry name" value="PROTOPORPHYRINOGEN OXIDASE"/>
    <property type="match status" value="1"/>
</dbReference>
<dbReference type="EMBL" id="JAMTCG010000001">
    <property type="protein sequence ID" value="MCP2159114.1"/>
    <property type="molecule type" value="Genomic_DNA"/>
</dbReference>